<proteinExistence type="predicted"/>
<keyword evidence="3" id="KW-1185">Reference proteome</keyword>
<sequence length="88" mass="10334">MEMARLVFGSMSALLTSLVKKKKSHKKLFKTLEAEKAEKEVEKKYEAFEKICLVPIMVLKSVCWIICRFLDLVRQYEDYCRTGHNHGH</sequence>
<evidence type="ECO:0000313" key="3">
    <source>
        <dbReference type="Proteomes" id="UP000324897"/>
    </source>
</evidence>
<protein>
    <submittedName>
        <fullName evidence="1">Uncharacterized protein</fullName>
    </submittedName>
</protein>
<organism evidence="1 3">
    <name type="scientific">Eragrostis curvula</name>
    <name type="common">weeping love grass</name>
    <dbReference type="NCBI Taxonomy" id="38414"/>
    <lineage>
        <taxon>Eukaryota</taxon>
        <taxon>Viridiplantae</taxon>
        <taxon>Streptophyta</taxon>
        <taxon>Embryophyta</taxon>
        <taxon>Tracheophyta</taxon>
        <taxon>Spermatophyta</taxon>
        <taxon>Magnoliopsida</taxon>
        <taxon>Liliopsida</taxon>
        <taxon>Poales</taxon>
        <taxon>Poaceae</taxon>
        <taxon>PACMAD clade</taxon>
        <taxon>Chloridoideae</taxon>
        <taxon>Eragrostideae</taxon>
        <taxon>Eragrostidinae</taxon>
        <taxon>Eragrostis</taxon>
    </lineage>
</organism>
<name>A0A5J9SUT2_9POAL</name>
<dbReference type="Gramene" id="TVU26238">
    <property type="protein sequence ID" value="TVU26238"/>
    <property type="gene ID" value="EJB05_28775"/>
</dbReference>
<dbReference type="EMBL" id="RWGY01000276">
    <property type="protein sequence ID" value="TVU02783.1"/>
    <property type="molecule type" value="Genomic_DNA"/>
</dbReference>
<accession>A0A5J9SUT2</accession>
<dbReference type="Proteomes" id="UP000324897">
    <property type="component" value="Chromosome 2"/>
</dbReference>
<dbReference type="EMBL" id="RWGY01000013">
    <property type="protein sequence ID" value="TVU26238.1"/>
    <property type="molecule type" value="Genomic_DNA"/>
</dbReference>
<feature type="non-terminal residue" evidence="1">
    <location>
        <position position="1"/>
    </location>
</feature>
<evidence type="ECO:0000313" key="1">
    <source>
        <dbReference type="EMBL" id="TVU02783.1"/>
    </source>
</evidence>
<dbReference type="Gramene" id="TVU02783">
    <property type="protein sequence ID" value="TVU02783"/>
    <property type="gene ID" value="EJB05_51698"/>
</dbReference>
<comment type="caution">
    <text evidence="1">The sequence shown here is derived from an EMBL/GenBank/DDBJ whole genome shotgun (WGS) entry which is preliminary data.</text>
</comment>
<evidence type="ECO:0000313" key="2">
    <source>
        <dbReference type="EMBL" id="TVU26238.1"/>
    </source>
</evidence>
<gene>
    <name evidence="2" type="ORF">EJB05_28775</name>
    <name evidence="1" type="ORF">EJB05_51698</name>
</gene>
<reference evidence="1 3" key="1">
    <citation type="journal article" date="2019" name="Sci. Rep.">
        <title>A high-quality genome of Eragrostis curvula grass provides insights into Poaceae evolution and supports new strategies to enhance forage quality.</title>
        <authorList>
            <person name="Carballo J."/>
            <person name="Santos B.A.C.M."/>
            <person name="Zappacosta D."/>
            <person name="Garbus I."/>
            <person name="Selva J.P."/>
            <person name="Gallo C.A."/>
            <person name="Diaz A."/>
            <person name="Albertini E."/>
            <person name="Caccamo M."/>
            <person name="Echenique V."/>
        </authorList>
    </citation>
    <scope>NUCLEOTIDE SEQUENCE [LARGE SCALE GENOMIC DNA]</scope>
    <source>
        <strain evidence="3">cv. Victoria</strain>
        <tissue evidence="1">Leaf</tissue>
    </source>
</reference>
<dbReference type="AlphaFoldDB" id="A0A5J9SUT2"/>